<evidence type="ECO:0000256" key="2">
    <source>
        <dbReference type="ARBA" id="ARBA00034105"/>
    </source>
</evidence>
<feature type="compositionally biased region" description="Pro residues" evidence="3">
    <location>
        <begin position="349"/>
        <end position="365"/>
    </location>
</feature>
<dbReference type="GO" id="GO:0035255">
    <property type="term" value="F:ionotropic glutamate receptor binding"/>
    <property type="evidence" value="ECO:0007669"/>
    <property type="project" value="TreeGrafter"/>
</dbReference>
<evidence type="ECO:0008006" key="8">
    <source>
        <dbReference type="Google" id="ProtNLM"/>
    </source>
</evidence>
<evidence type="ECO:0000256" key="3">
    <source>
        <dbReference type="SAM" id="MobiDB-lite"/>
    </source>
</evidence>
<dbReference type="PROSITE" id="PS50106">
    <property type="entry name" value="PDZ"/>
    <property type="match status" value="1"/>
</dbReference>
<dbReference type="InterPro" id="IPR051569">
    <property type="entry name" value="SHANK"/>
</dbReference>
<dbReference type="Pfam" id="PF17820">
    <property type="entry name" value="PDZ_6"/>
    <property type="match status" value="1"/>
</dbReference>
<feature type="compositionally biased region" description="Pro residues" evidence="3">
    <location>
        <begin position="398"/>
        <end position="409"/>
    </location>
</feature>
<evidence type="ECO:0000313" key="7">
    <source>
        <dbReference type="Proteomes" id="UP000218231"/>
    </source>
</evidence>
<dbReference type="InterPro" id="IPR036034">
    <property type="entry name" value="PDZ_sf"/>
</dbReference>
<dbReference type="InterPro" id="IPR001660">
    <property type="entry name" value="SAM"/>
</dbReference>
<dbReference type="PANTHER" id="PTHR24135:SF28">
    <property type="entry name" value="LD13733P"/>
    <property type="match status" value="1"/>
</dbReference>
<comment type="subcellular location">
    <subcellularLocation>
        <location evidence="2">Postsynaptic density</location>
    </subcellularLocation>
</comment>
<dbReference type="InterPro" id="IPR041489">
    <property type="entry name" value="PDZ_6"/>
</dbReference>
<dbReference type="GO" id="GO:0030160">
    <property type="term" value="F:synaptic receptor adaptor activity"/>
    <property type="evidence" value="ECO:0007669"/>
    <property type="project" value="TreeGrafter"/>
</dbReference>
<gene>
    <name evidence="6" type="ORF">WR25_04327</name>
</gene>
<keyword evidence="7" id="KW-1185">Reference proteome</keyword>
<feature type="domain" description="PDZ" evidence="5">
    <location>
        <begin position="22"/>
        <end position="115"/>
    </location>
</feature>
<dbReference type="PANTHER" id="PTHR24135">
    <property type="entry name" value="SH3 AND MULTIPLE ANKYRIN REPEAT DOMAINS PROTEIN"/>
    <property type="match status" value="1"/>
</dbReference>
<protein>
    <recommendedName>
        <fullName evidence="8">SAM domain-containing protein</fullName>
    </recommendedName>
</protein>
<dbReference type="SUPFAM" id="SSF50156">
    <property type="entry name" value="PDZ domain-like"/>
    <property type="match status" value="1"/>
</dbReference>
<dbReference type="PROSITE" id="PS50105">
    <property type="entry name" value="SAM_DOMAIN"/>
    <property type="match status" value="1"/>
</dbReference>
<keyword evidence="1" id="KW-0770">Synapse</keyword>
<evidence type="ECO:0000256" key="1">
    <source>
        <dbReference type="ARBA" id="ARBA00023018"/>
    </source>
</evidence>
<dbReference type="GO" id="GO:0045211">
    <property type="term" value="C:postsynaptic membrane"/>
    <property type="evidence" value="ECO:0007669"/>
    <property type="project" value="TreeGrafter"/>
</dbReference>
<dbReference type="EMBL" id="LIAE01010402">
    <property type="protein sequence ID" value="PAV61687.1"/>
    <property type="molecule type" value="Genomic_DNA"/>
</dbReference>
<dbReference type="InterPro" id="IPR001478">
    <property type="entry name" value="PDZ"/>
</dbReference>
<dbReference type="STRING" id="2018661.A0A2A2JJ40"/>
<evidence type="ECO:0000313" key="6">
    <source>
        <dbReference type="EMBL" id="PAV61687.1"/>
    </source>
</evidence>
<organism evidence="6 7">
    <name type="scientific">Diploscapter pachys</name>
    <dbReference type="NCBI Taxonomy" id="2018661"/>
    <lineage>
        <taxon>Eukaryota</taxon>
        <taxon>Metazoa</taxon>
        <taxon>Ecdysozoa</taxon>
        <taxon>Nematoda</taxon>
        <taxon>Chromadorea</taxon>
        <taxon>Rhabditida</taxon>
        <taxon>Rhabditina</taxon>
        <taxon>Rhabditomorpha</taxon>
        <taxon>Rhabditoidea</taxon>
        <taxon>Rhabditidae</taxon>
        <taxon>Diploscapter</taxon>
    </lineage>
</organism>
<dbReference type="GO" id="GO:0014069">
    <property type="term" value="C:postsynaptic density"/>
    <property type="evidence" value="ECO:0007669"/>
    <property type="project" value="UniProtKB-SubCell"/>
</dbReference>
<dbReference type="Proteomes" id="UP000218231">
    <property type="component" value="Unassembled WGS sequence"/>
</dbReference>
<feature type="compositionally biased region" description="Polar residues" evidence="3">
    <location>
        <begin position="436"/>
        <end position="462"/>
    </location>
</feature>
<name>A0A2A2JJ40_9BILA</name>
<evidence type="ECO:0000259" key="4">
    <source>
        <dbReference type="PROSITE" id="PS50105"/>
    </source>
</evidence>
<feature type="compositionally biased region" description="Basic and acidic residues" evidence="3">
    <location>
        <begin position="502"/>
        <end position="512"/>
    </location>
</feature>
<dbReference type="CDD" id="cd06746">
    <property type="entry name" value="PDZ_SHANK1_3-like"/>
    <property type="match status" value="1"/>
</dbReference>
<evidence type="ECO:0000259" key="5">
    <source>
        <dbReference type="PROSITE" id="PS50106"/>
    </source>
</evidence>
<feature type="compositionally biased region" description="Low complexity" evidence="3">
    <location>
        <begin position="582"/>
        <end position="595"/>
    </location>
</feature>
<feature type="compositionally biased region" description="Basic and acidic residues" evidence="3">
    <location>
        <begin position="568"/>
        <end position="578"/>
    </location>
</feature>
<comment type="caution">
    <text evidence="6">The sequence shown here is derived from an EMBL/GenBank/DDBJ whole genome shotgun (WGS) entry which is preliminary data.</text>
</comment>
<dbReference type="AlphaFoldDB" id="A0A2A2JJ40"/>
<feature type="compositionally biased region" description="Low complexity" evidence="3">
    <location>
        <begin position="376"/>
        <end position="396"/>
    </location>
</feature>
<dbReference type="SMART" id="SM00454">
    <property type="entry name" value="SAM"/>
    <property type="match status" value="1"/>
</dbReference>
<sequence length="704" mass="77315">MRRVVPDHIRMAAGHEPNTPRILVIPRGPKGFGFILRGAKHVDPSMDFEPTPLVPALQFFEGVDMSGMAMRAGLRPGDYLLEIDGIDVRCASHDDVVQLIQQASDTITLKVITVDPTETPVHNSGTIRRMPSESVTFCKAATSGLSTSSRAGSIVLATPLATPLPPSQPSPISMMSIRNSHSLYSFNDNEEYYSPGQIRQQYNESKCASVRHRGTGRRISAAELESLMVRQGERHNYHPINFEQEVYMTGLSGNLSNGGSTKKYNSVSDLKRRKQQRGAASPQMQNCPGLPRTNFEYQSPDIMHQSTNYGMRMGSAPNITRQDSYDSEDAPTPLPTDDLRRDVGEYSRPLPPKALRPKTPPPPVPIQNGAQRHYNSQQASSSKASMAPPAPAKSMPGNAPPPPPPPPPDLLKTSASAPASLKDAIKSVQLKKPSETSRPPTHQNSTPNRMGNGPTQSNSNVDFQADLRNALAKRRSKVAHDEDEEDRGDTPHARFNGLTLRETVRENVEGKTKQHSPPGIAHKKDSGYTSSRTSLEPEIEDKHDQHHTPHFSLDHSPSPNRVTLISQHIEDNYGRGPKDNMSISSSLSSTLSASSMDGPPKCIPTVPPIDYEDPDSGTGDSDGELRNADGSSFDRKGVIDWSCADVLAWLDWLGLSEYRDAFRSRGVDGRTLRRFDRAAFTQLGVTRIAHRQQMESSIRTFLAT</sequence>
<dbReference type="SUPFAM" id="SSF47769">
    <property type="entry name" value="SAM/Pointed domain"/>
    <property type="match status" value="1"/>
</dbReference>
<dbReference type="Pfam" id="PF00536">
    <property type="entry name" value="SAM_1"/>
    <property type="match status" value="1"/>
</dbReference>
<dbReference type="Gene3D" id="1.10.150.50">
    <property type="entry name" value="Transcription Factor, Ets-1"/>
    <property type="match status" value="1"/>
</dbReference>
<accession>A0A2A2JJ40</accession>
<dbReference type="InterPro" id="IPR013761">
    <property type="entry name" value="SAM/pointed_sf"/>
</dbReference>
<dbReference type="GO" id="GO:0043197">
    <property type="term" value="C:dendritic spine"/>
    <property type="evidence" value="ECO:0007669"/>
    <property type="project" value="TreeGrafter"/>
</dbReference>
<proteinExistence type="predicted"/>
<feature type="compositionally biased region" description="Polar residues" evidence="3">
    <location>
        <begin position="555"/>
        <end position="566"/>
    </location>
</feature>
<dbReference type="OrthoDB" id="445896at2759"/>
<dbReference type="Gene3D" id="2.30.42.10">
    <property type="match status" value="1"/>
</dbReference>
<feature type="domain" description="SAM" evidence="4">
    <location>
        <begin position="641"/>
        <end position="704"/>
    </location>
</feature>
<reference evidence="6 7" key="1">
    <citation type="journal article" date="2017" name="Curr. Biol.">
        <title>Genome architecture and evolution of a unichromosomal asexual nematode.</title>
        <authorList>
            <person name="Fradin H."/>
            <person name="Zegar C."/>
            <person name="Gutwein M."/>
            <person name="Lucas J."/>
            <person name="Kovtun M."/>
            <person name="Corcoran D."/>
            <person name="Baugh L.R."/>
            <person name="Kiontke K."/>
            <person name="Gunsalus K."/>
            <person name="Fitch D.H."/>
            <person name="Piano F."/>
        </authorList>
    </citation>
    <scope>NUCLEOTIDE SEQUENCE [LARGE SCALE GENOMIC DNA]</scope>
    <source>
        <strain evidence="6">PF1309</strain>
    </source>
</reference>
<feature type="region of interest" description="Disordered" evidence="3">
    <location>
        <begin position="253"/>
        <end position="629"/>
    </location>
</feature>
<dbReference type="SMART" id="SM00228">
    <property type="entry name" value="PDZ"/>
    <property type="match status" value="1"/>
</dbReference>